<comment type="caution">
    <text evidence="1">The sequence shown here is derived from an EMBL/GenBank/DDBJ whole genome shotgun (WGS) entry which is preliminary data.</text>
</comment>
<accession>A0A8K0WMJ5</accession>
<keyword evidence="2" id="KW-1185">Reference proteome</keyword>
<protein>
    <submittedName>
        <fullName evidence="1">Uncharacterized protein</fullName>
    </submittedName>
</protein>
<dbReference type="EMBL" id="JAGPNK010000016">
    <property type="protein sequence ID" value="KAH7308018.1"/>
    <property type="molecule type" value="Genomic_DNA"/>
</dbReference>
<dbReference type="AlphaFoldDB" id="A0A8K0WMJ5"/>
<evidence type="ECO:0000313" key="1">
    <source>
        <dbReference type="EMBL" id="KAH7308018.1"/>
    </source>
</evidence>
<organism evidence="1 2">
    <name type="scientific">Stachybotrys elegans</name>
    <dbReference type="NCBI Taxonomy" id="80388"/>
    <lineage>
        <taxon>Eukaryota</taxon>
        <taxon>Fungi</taxon>
        <taxon>Dikarya</taxon>
        <taxon>Ascomycota</taxon>
        <taxon>Pezizomycotina</taxon>
        <taxon>Sordariomycetes</taxon>
        <taxon>Hypocreomycetidae</taxon>
        <taxon>Hypocreales</taxon>
        <taxon>Stachybotryaceae</taxon>
        <taxon>Stachybotrys</taxon>
    </lineage>
</organism>
<proteinExistence type="predicted"/>
<evidence type="ECO:0000313" key="2">
    <source>
        <dbReference type="Proteomes" id="UP000813444"/>
    </source>
</evidence>
<reference evidence="1" key="1">
    <citation type="journal article" date="2021" name="Nat. Commun.">
        <title>Genetic determinants of endophytism in the Arabidopsis root mycobiome.</title>
        <authorList>
            <person name="Mesny F."/>
            <person name="Miyauchi S."/>
            <person name="Thiergart T."/>
            <person name="Pickel B."/>
            <person name="Atanasova L."/>
            <person name="Karlsson M."/>
            <person name="Huettel B."/>
            <person name="Barry K.W."/>
            <person name="Haridas S."/>
            <person name="Chen C."/>
            <person name="Bauer D."/>
            <person name="Andreopoulos W."/>
            <person name="Pangilinan J."/>
            <person name="LaButti K."/>
            <person name="Riley R."/>
            <person name="Lipzen A."/>
            <person name="Clum A."/>
            <person name="Drula E."/>
            <person name="Henrissat B."/>
            <person name="Kohler A."/>
            <person name="Grigoriev I.V."/>
            <person name="Martin F.M."/>
            <person name="Hacquard S."/>
        </authorList>
    </citation>
    <scope>NUCLEOTIDE SEQUENCE</scope>
    <source>
        <strain evidence="1">MPI-CAGE-CH-0235</strain>
    </source>
</reference>
<gene>
    <name evidence="1" type="ORF">B0I35DRAFT_515855</name>
</gene>
<dbReference type="Proteomes" id="UP000813444">
    <property type="component" value="Unassembled WGS sequence"/>
</dbReference>
<sequence length="178" mass="19689">MFIKPGISAIIFFNLHFDNTTPTMEPITTYNADVAKLAAAVVEISRQFESVKLPEWIRATSSIQIAFTEFIAWDDRFQVSKSQQTGQFLPDPVTSESLIISLVQFSEVILDQLLPTVNNPNLVYTGFLRAAVEEVRARRASLPLGRVPAATMALPKVEAEMFGILSQLRDDAQTVGTA</sequence>
<name>A0A8K0WMJ5_9HYPO</name>